<evidence type="ECO:0000313" key="2">
    <source>
        <dbReference type="Proteomes" id="UP000464378"/>
    </source>
</evidence>
<evidence type="ECO:0000313" key="1">
    <source>
        <dbReference type="EMBL" id="VIP02238.1"/>
    </source>
</evidence>
<name>A0A6C2YKY0_9BACT</name>
<dbReference type="Gene3D" id="2.60.40.4350">
    <property type="match status" value="1"/>
</dbReference>
<dbReference type="Pfam" id="PF09700">
    <property type="entry name" value="Cas_Cmr3"/>
    <property type="match status" value="1"/>
</dbReference>
<accession>A0A6C2YKY0</accession>
<dbReference type="InParanoid" id="A0A6C2YKY0"/>
<sequence length="434" mass="48463">MNELYLRLTAQDPLVARDGRPFGAGSGTRMKSLAWLSPSVVAGSFRTAWAKHNEIENQTFNDALVKKLKAFEIAGVFPMVADELYLPCPNDVVLVPNKDECQPATAVAAKPYSNWPSDGAGCDLPHGIKPVILSPGDAPDDFKPESLPKWWPMWAMTQWLLENEVSFLNNSENRYPFLDSPHLEERDHVEIEPGSGAAKDGRLFTTAALNLTQMKRYKQKMPSPTKKVECKLNEVKKELPIPESPFVNIDLATRVRGTGGQPIDYLHPLGGERRLVRWHQEATGANPWGCPADLAAKLKGAPRVRMVLVSPGIFQHGWQPGWLKLEGKEVKYLEGTPPMPNAKAGPKLRLVGVCNERWKAISGWSYEKNKVGPKAIRRMVPAGAVYFFEVLENREHLPELWLESVCDDEQDRRDGFGLAVWGTWQLGEVKSANK</sequence>
<dbReference type="Gene3D" id="3.30.70.2940">
    <property type="match status" value="1"/>
</dbReference>
<dbReference type="KEGG" id="tim:GMBLW1_17220"/>
<keyword evidence="2" id="KW-1185">Reference proteome</keyword>
<dbReference type="RefSeq" id="WP_162657432.1">
    <property type="nucleotide sequence ID" value="NZ_LR593887.1"/>
</dbReference>
<proteinExistence type="predicted"/>
<dbReference type="EMBL" id="LR586016">
    <property type="protein sequence ID" value="VIP02238.1"/>
    <property type="molecule type" value="Genomic_DNA"/>
</dbReference>
<gene>
    <name evidence="1" type="ORF">GMBLW1_17220</name>
</gene>
<organism evidence="1">
    <name type="scientific">Tuwongella immobilis</name>
    <dbReference type="NCBI Taxonomy" id="692036"/>
    <lineage>
        <taxon>Bacteria</taxon>
        <taxon>Pseudomonadati</taxon>
        <taxon>Planctomycetota</taxon>
        <taxon>Planctomycetia</taxon>
        <taxon>Gemmatales</taxon>
        <taxon>Gemmataceae</taxon>
        <taxon>Tuwongella</taxon>
    </lineage>
</organism>
<evidence type="ECO:0008006" key="3">
    <source>
        <dbReference type="Google" id="ProtNLM"/>
    </source>
</evidence>
<reference evidence="1" key="1">
    <citation type="submission" date="2019-04" db="EMBL/GenBank/DDBJ databases">
        <authorList>
            <consortium name="Science for Life Laboratories"/>
        </authorList>
    </citation>
    <scope>NUCLEOTIDE SEQUENCE</scope>
    <source>
        <strain evidence="1">MBLW1</strain>
    </source>
</reference>
<dbReference type="InterPro" id="IPR019117">
    <property type="entry name" value="CRISPR-assoc_protein_Cmr3"/>
</dbReference>
<dbReference type="Proteomes" id="UP000464378">
    <property type="component" value="Chromosome"/>
</dbReference>
<dbReference type="AlphaFoldDB" id="A0A6C2YKY0"/>
<dbReference type="EMBL" id="LR593887">
    <property type="protein sequence ID" value="VTS00801.1"/>
    <property type="molecule type" value="Genomic_DNA"/>
</dbReference>
<protein>
    <recommendedName>
        <fullName evidence="3">CRISPR-associated protein Cmr3</fullName>
    </recommendedName>
</protein>